<dbReference type="InterPro" id="IPR021487">
    <property type="entry name" value="DUF3140"/>
</dbReference>
<gene>
    <name evidence="2" type="ORF">T7987_07400</name>
</gene>
<accession>A0ABZ0V3M7</accession>
<reference evidence="2 3" key="1">
    <citation type="submission" date="2023-11" db="EMBL/GenBank/DDBJ databases">
        <title>From the Deep-Sea to the Surface: Bacterial Genomes Isolated from the Moytirra Hydrothermal Vent Plume.</title>
        <authorList>
            <person name="Major S.R."/>
        </authorList>
    </citation>
    <scope>NUCLEOTIDE SEQUENCE [LARGE SCALE GENOMIC DNA]</scope>
    <source>
        <strain evidence="2 3">OXR-9</strain>
    </source>
</reference>
<feature type="region of interest" description="Disordered" evidence="1">
    <location>
        <begin position="29"/>
        <end position="53"/>
    </location>
</feature>
<protein>
    <submittedName>
        <fullName evidence="2">DUF3140 domain-containing protein</fullName>
    </submittedName>
</protein>
<organism evidence="2 3">
    <name type="scientific">Sulfitobacter faviae</name>
    <dbReference type="NCBI Taxonomy" id="1775881"/>
    <lineage>
        <taxon>Bacteria</taxon>
        <taxon>Pseudomonadati</taxon>
        <taxon>Pseudomonadota</taxon>
        <taxon>Alphaproteobacteria</taxon>
        <taxon>Rhodobacterales</taxon>
        <taxon>Roseobacteraceae</taxon>
        <taxon>Sulfitobacter</taxon>
    </lineage>
</organism>
<sequence>MSSSKSKDEIWDEWRDLVNMAPAELEDWLETEEAKSVGDSGSGESTGHKSGRRIVKIKRTNKDDLTDDQWDHMATVVGYIKRHLSQGGPKDGVEDSKWRYSLMNWGHDPLKGDS</sequence>
<evidence type="ECO:0000313" key="2">
    <source>
        <dbReference type="EMBL" id="WPZ23044.1"/>
    </source>
</evidence>
<keyword evidence="3" id="KW-1185">Reference proteome</keyword>
<evidence type="ECO:0000256" key="1">
    <source>
        <dbReference type="SAM" id="MobiDB-lite"/>
    </source>
</evidence>
<dbReference type="Proteomes" id="UP001326567">
    <property type="component" value="Chromosome"/>
</dbReference>
<dbReference type="Pfam" id="PF11338">
    <property type="entry name" value="DUF3140"/>
    <property type="match status" value="1"/>
</dbReference>
<name>A0ABZ0V3M7_9RHOB</name>
<dbReference type="PANTHER" id="PTHR40630:SF1">
    <property type="entry name" value="DNA-BINDING PROTEIN"/>
    <property type="match status" value="1"/>
</dbReference>
<evidence type="ECO:0000313" key="3">
    <source>
        <dbReference type="Proteomes" id="UP001326567"/>
    </source>
</evidence>
<dbReference type="EMBL" id="CP139725">
    <property type="protein sequence ID" value="WPZ23044.1"/>
    <property type="molecule type" value="Genomic_DNA"/>
</dbReference>
<dbReference type="PANTHER" id="PTHR40630">
    <property type="entry name" value="POSSIBLE DNA-BINDING PROTEIN"/>
    <property type="match status" value="1"/>
</dbReference>
<dbReference type="RefSeq" id="WP_322329529.1">
    <property type="nucleotide sequence ID" value="NZ_CP139725.1"/>
</dbReference>
<proteinExistence type="predicted"/>